<organism evidence="1">
    <name type="scientific">Anguilla anguilla</name>
    <name type="common">European freshwater eel</name>
    <name type="synonym">Muraena anguilla</name>
    <dbReference type="NCBI Taxonomy" id="7936"/>
    <lineage>
        <taxon>Eukaryota</taxon>
        <taxon>Metazoa</taxon>
        <taxon>Chordata</taxon>
        <taxon>Craniata</taxon>
        <taxon>Vertebrata</taxon>
        <taxon>Euteleostomi</taxon>
        <taxon>Actinopterygii</taxon>
        <taxon>Neopterygii</taxon>
        <taxon>Teleostei</taxon>
        <taxon>Anguilliformes</taxon>
        <taxon>Anguillidae</taxon>
        <taxon>Anguilla</taxon>
    </lineage>
</organism>
<name>A0A0E9PZW7_ANGAN</name>
<reference evidence="1" key="2">
    <citation type="journal article" date="2015" name="Fish Shellfish Immunol.">
        <title>Early steps in the European eel (Anguilla anguilla)-Vibrio vulnificus interaction in the gills: Role of the RtxA13 toxin.</title>
        <authorList>
            <person name="Callol A."/>
            <person name="Pajuelo D."/>
            <person name="Ebbesson L."/>
            <person name="Teles M."/>
            <person name="MacKenzie S."/>
            <person name="Amaro C."/>
        </authorList>
    </citation>
    <scope>NUCLEOTIDE SEQUENCE</scope>
</reference>
<reference evidence="1" key="1">
    <citation type="submission" date="2014-11" db="EMBL/GenBank/DDBJ databases">
        <authorList>
            <person name="Amaro Gonzalez C."/>
        </authorList>
    </citation>
    <scope>NUCLEOTIDE SEQUENCE</scope>
</reference>
<protein>
    <submittedName>
        <fullName evidence="1">Uncharacterized protein</fullName>
    </submittedName>
</protein>
<sequence>MHTYGSFCGHSPVKHNTFKEYRTFVKYIALSNMHPRTCVCVHVCFRVNCL</sequence>
<accession>A0A0E9PZW7</accession>
<proteinExistence type="predicted"/>
<dbReference type="EMBL" id="GBXM01098785">
    <property type="protein sequence ID" value="JAH09792.1"/>
    <property type="molecule type" value="Transcribed_RNA"/>
</dbReference>
<dbReference type="AlphaFoldDB" id="A0A0E9PZW7"/>
<evidence type="ECO:0000313" key="1">
    <source>
        <dbReference type="EMBL" id="JAH09792.1"/>
    </source>
</evidence>